<gene>
    <name evidence="1" type="ORF">M8C21_032518</name>
</gene>
<dbReference type="Proteomes" id="UP001206925">
    <property type="component" value="Unassembled WGS sequence"/>
</dbReference>
<accession>A0AAD5CK61</accession>
<dbReference type="AlphaFoldDB" id="A0AAD5CK61"/>
<protein>
    <submittedName>
        <fullName evidence="1">Uncharacterized protein</fullName>
    </submittedName>
</protein>
<evidence type="ECO:0000313" key="2">
    <source>
        <dbReference type="Proteomes" id="UP001206925"/>
    </source>
</evidence>
<evidence type="ECO:0000313" key="1">
    <source>
        <dbReference type="EMBL" id="KAI7743333.1"/>
    </source>
</evidence>
<sequence>MFRRWSYCQWSSVDSPEICNESSMSVMIHFKKEDIIIKSKQASTFTSKLSSSRRILNRLYQHLMMHVTRRKKGQGGRARDN</sequence>
<proteinExistence type="predicted"/>
<comment type="caution">
    <text evidence="1">The sequence shown here is derived from an EMBL/GenBank/DDBJ whole genome shotgun (WGS) entry which is preliminary data.</text>
</comment>
<organism evidence="1 2">
    <name type="scientific">Ambrosia artemisiifolia</name>
    <name type="common">Common ragweed</name>
    <dbReference type="NCBI Taxonomy" id="4212"/>
    <lineage>
        <taxon>Eukaryota</taxon>
        <taxon>Viridiplantae</taxon>
        <taxon>Streptophyta</taxon>
        <taxon>Embryophyta</taxon>
        <taxon>Tracheophyta</taxon>
        <taxon>Spermatophyta</taxon>
        <taxon>Magnoliopsida</taxon>
        <taxon>eudicotyledons</taxon>
        <taxon>Gunneridae</taxon>
        <taxon>Pentapetalae</taxon>
        <taxon>asterids</taxon>
        <taxon>campanulids</taxon>
        <taxon>Asterales</taxon>
        <taxon>Asteraceae</taxon>
        <taxon>Asteroideae</taxon>
        <taxon>Heliantheae alliance</taxon>
        <taxon>Heliantheae</taxon>
        <taxon>Ambrosia</taxon>
    </lineage>
</organism>
<dbReference type="EMBL" id="JAMZMK010007743">
    <property type="protein sequence ID" value="KAI7743333.1"/>
    <property type="molecule type" value="Genomic_DNA"/>
</dbReference>
<reference evidence="1" key="1">
    <citation type="submission" date="2022-06" db="EMBL/GenBank/DDBJ databases">
        <title>Uncovering the hologenomic basis of an extraordinary plant invasion.</title>
        <authorList>
            <person name="Bieker V.C."/>
            <person name="Martin M.D."/>
            <person name="Gilbert T."/>
            <person name="Hodgins K."/>
            <person name="Battlay P."/>
            <person name="Petersen B."/>
            <person name="Wilson J."/>
        </authorList>
    </citation>
    <scope>NUCLEOTIDE SEQUENCE</scope>
    <source>
        <strain evidence="1">AA19_3_7</strain>
        <tissue evidence="1">Leaf</tissue>
    </source>
</reference>
<name>A0AAD5CK61_AMBAR</name>
<keyword evidence="2" id="KW-1185">Reference proteome</keyword>